<organism evidence="2">
    <name type="scientific">Serpula lacrymans var. lacrymans (strain S7.3)</name>
    <name type="common">Dry rot fungus</name>
    <dbReference type="NCBI Taxonomy" id="936435"/>
    <lineage>
        <taxon>Eukaryota</taxon>
        <taxon>Fungi</taxon>
        <taxon>Dikarya</taxon>
        <taxon>Basidiomycota</taxon>
        <taxon>Agaricomycotina</taxon>
        <taxon>Agaricomycetes</taxon>
        <taxon>Agaricomycetidae</taxon>
        <taxon>Boletales</taxon>
        <taxon>Coniophorineae</taxon>
        <taxon>Serpulaceae</taxon>
        <taxon>Serpula</taxon>
    </lineage>
</organism>
<evidence type="ECO:0000313" key="2">
    <source>
        <dbReference type="Proteomes" id="UP000008063"/>
    </source>
</evidence>
<gene>
    <name evidence="1" type="ORF">SERLA73DRAFT_134927</name>
</gene>
<dbReference type="STRING" id="936435.F8PTZ3"/>
<accession>F8PTZ3</accession>
<sequence>MDEEREATHPSPPPIQLHMYCATKTAAENARNLATGLTGLSAKVNDPDKADGFIARSKGLIPAERHGNEEDAVAAVTYFSSRAGSYVSGNTLRLNGGLLVDG</sequence>
<dbReference type="HOGENOM" id="CLU_2279206_0_0_1"/>
<dbReference type="Proteomes" id="UP000008063">
    <property type="component" value="Unassembled WGS sequence"/>
</dbReference>
<dbReference type="InParanoid" id="F8PTZ3"/>
<dbReference type="InterPro" id="IPR036291">
    <property type="entry name" value="NAD(P)-bd_dom_sf"/>
</dbReference>
<dbReference type="SUPFAM" id="SSF51735">
    <property type="entry name" value="NAD(P)-binding Rossmann-fold domains"/>
    <property type="match status" value="1"/>
</dbReference>
<dbReference type="EMBL" id="GL945479">
    <property type="protein sequence ID" value="EGN99618.1"/>
    <property type="molecule type" value="Genomic_DNA"/>
</dbReference>
<reference evidence="2" key="1">
    <citation type="journal article" date="2011" name="Science">
        <title>The plant cell wall-decomposing machinery underlies the functional diversity of forest fungi.</title>
        <authorList>
            <person name="Eastwood D.C."/>
            <person name="Floudas D."/>
            <person name="Binder M."/>
            <person name="Majcherczyk A."/>
            <person name="Schneider P."/>
            <person name="Aerts A."/>
            <person name="Asiegbu F.O."/>
            <person name="Baker S.E."/>
            <person name="Barry K."/>
            <person name="Bendiksby M."/>
            <person name="Blumentritt M."/>
            <person name="Coutinho P.M."/>
            <person name="Cullen D."/>
            <person name="de Vries R.P."/>
            <person name="Gathman A."/>
            <person name="Goodell B."/>
            <person name="Henrissat B."/>
            <person name="Ihrmark K."/>
            <person name="Kauserud H."/>
            <person name="Kohler A."/>
            <person name="LaButti K."/>
            <person name="Lapidus A."/>
            <person name="Lavin J.L."/>
            <person name="Lee Y.-H."/>
            <person name="Lindquist E."/>
            <person name="Lilly W."/>
            <person name="Lucas S."/>
            <person name="Morin E."/>
            <person name="Murat C."/>
            <person name="Oguiza J.A."/>
            <person name="Park J."/>
            <person name="Pisabarro A.G."/>
            <person name="Riley R."/>
            <person name="Rosling A."/>
            <person name="Salamov A."/>
            <person name="Schmidt O."/>
            <person name="Schmutz J."/>
            <person name="Skrede I."/>
            <person name="Stenlid J."/>
            <person name="Wiebenga A."/>
            <person name="Xie X."/>
            <person name="Kuees U."/>
            <person name="Hibbett D.S."/>
            <person name="Hoffmeister D."/>
            <person name="Hoegberg N."/>
            <person name="Martin F."/>
            <person name="Grigoriev I.V."/>
            <person name="Watkinson S.C."/>
        </authorList>
    </citation>
    <scope>NUCLEOTIDE SEQUENCE [LARGE SCALE GENOMIC DNA]</scope>
    <source>
        <strain evidence="2">strain S7.3</strain>
    </source>
</reference>
<protein>
    <submittedName>
        <fullName evidence="1">Uncharacterized protein</fullName>
    </submittedName>
</protein>
<name>F8PTZ3_SERL3</name>
<keyword evidence="2" id="KW-1185">Reference proteome</keyword>
<dbReference type="AlphaFoldDB" id="F8PTZ3"/>
<proteinExistence type="predicted"/>
<dbReference type="Gene3D" id="3.40.50.720">
    <property type="entry name" value="NAD(P)-binding Rossmann-like Domain"/>
    <property type="match status" value="1"/>
</dbReference>
<evidence type="ECO:0000313" key="1">
    <source>
        <dbReference type="EMBL" id="EGN99618.1"/>
    </source>
</evidence>